<dbReference type="EMBL" id="JAEVFJ010000011">
    <property type="protein sequence ID" value="KAH8101967.1"/>
    <property type="molecule type" value="Genomic_DNA"/>
</dbReference>
<protein>
    <recommendedName>
        <fullName evidence="4">BTB domain-containing protein</fullName>
    </recommendedName>
</protein>
<keyword evidence="3" id="KW-1185">Reference proteome</keyword>
<sequence length="354" mass="40122">MANTRGKKRKLTEEAAPSVANDDDAVSIPEKSTDVWFEDGNLVVVAENIGFKVYRGILAQHSEIFSDMLTLPQPADASTMDGCLVVHVSDSATDIKHVMYALFNSAIRYFSDDHILSFEEISAMLRLGFKYNITHVREEAIRRLRRCFPSDLESFATPISRYALMIEYDEEAEEEDSPAYFPQSSTSLKNYDAFAVIKLARSFDLNDILPAAFYTCAQMDNASVASTPLPGDEMYRLSDEDREACMDGQDALRSAMLRSFKWLLRGPQKGCETLEKCQAASRENTKNLWGNAIGYCDALIDNAWIDALPGKYCRVCLRRAKREYDQERVTTWNKLREYFNLPYPQDSSGDVDET</sequence>
<dbReference type="Proteomes" id="UP000813824">
    <property type="component" value="Unassembled WGS sequence"/>
</dbReference>
<proteinExistence type="predicted"/>
<dbReference type="AlphaFoldDB" id="A0A8K0URW9"/>
<comment type="caution">
    <text evidence="2">The sequence shown here is derived from an EMBL/GenBank/DDBJ whole genome shotgun (WGS) entry which is preliminary data.</text>
</comment>
<dbReference type="InterPro" id="IPR011333">
    <property type="entry name" value="SKP1/BTB/POZ_sf"/>
</dbReference>
<dbReference type="Gene3D" id="3.30.710.10">
    <property type="entry name" value="Potassium Channel Kv1.1, Chain A"/>
    <property type="match status" value="1"/>
</dbReference>
<feature type="region of interest" description="Disordered" evidence="1">
    <location>
        <begin position="1"/>
        <end position="25"/>
    </location>
</feature>
<feature type="compositionally biased region" description="Basic residues" evidence="1">
    <location>
        <begin position="1"/>
        <end position="10"/>
    </location>
</feature>
<evidence type="ECO:0000256" key="1">
    <source>
        <dbReference type="SAM" id="MobiDB-lite"/>
    </source>
</evidence>
<gene>
    <name evidence="2" type="ORF">BXZ70DRAFT_1007192</name>
</gene>
<evidence type="ECO:0008006" key="4">
    <source>
        <dbReference type="Google" id="ProtNLM"/>
    </source>
</evidence>
<organism evidence="2 3">
    <name type="scientific">Cristinia sonorae</name>
    <dbReference type="NCBI Taxonomy" id="1940300"/>
    <lineage>
        <taxon>Eukaryota</taxon>
        <taxon>Fungi</taxon>
        <taxon>Dikarya</taxon>
        <taxon>Basidiomycota</taxon>
        <taxon>Agaricomycotina</taxon>
        <taxon>Agaricomycetes</taxon>
        <taxon>Agaricomycetidae</taxon>
        <taxon>Agaricales</taxon>
        <taxon>Pleurotineae</taxon>
        <taxon>Stephanosporaceae</taxon>
        <taxon>Cristinia</taxon>
    </lineage>
</organism>
<reference evidence="2" key="1">
    <citation type="journal article" date="2021" name="New Phytol.">
        <title>Evolutionary innovations through gain and loss of genes in the ectomycorrhizal Boletales.</title>
        <authorList>
            <person name="Wu G."/>
            <person name="Miyauchi S."/>
            <person name="Morin E."/>
            <person name="Kuo A."/>
            <person name="Drula E."/>
            <person name="Varga T."/>
            <person name="Kohler A."/>
            <person name="Feng B."/>
            <person name="Cao Y."/>
            <person name="Lipzen A."/>
            <person name="Daum C."/>
            <person name="Hundley H."/>
            <person name="Pangilinan J."/>
            <person name="Johnson J."/>
            <person name="Barry K."/>
            <person name="LaButti K."/>
            <person name="Ng V."/>
            <person name="Ahrendt S."/>
            <person name="Min B."/>
            <person name="Choi I.G."/>
            <person name="Park H."/>
            <person name="Plett J.M."/>
            <person name="Magnuson J."/>
            <person name="Spatafora J.W."/>
            <person name="Nagy L.G."/>
            <person name="Henrissat B."/>
            <person name="Grigoriev I.V."/>
            <person name="Yang Z.L."/>
            <person name="Xu J."/>
            <person name="Martin F.M."/>
        </authorList>
    </citation>
    <scope>NUCLEOTIDE SEQUENCE</scope>
    <source>
        <strain evidence="2">KKN 215</strain>
    </source>
</reference>
<dbReference type="OrthoDB" id="3893071at2759"/>
<evidence type="ECO:0000313" key="3">
    <source>
        <dbReference type="Proteomes" id="UP000813824"/>
    </source>
</evidence>
<name>A0A8K0URW9_9AGAR</name>
<accession>A0A8K0URW9</accession>
<evidence type="ECO:0000313" key="2">
    <source>
        <dbReference type="EMBL" id="KAH8101967.1"/>
    </source>
</evidence>